<dbReference type="Proteomes" id="UP000305398">
    <property type="component" value="Chromosome"/>
</dbReference>
<dbReference type="AlphaFoldDB" id="A0A5B8A1J5"/>
<evidence type="ECO:0000256" key="1">
    <source>
        <dbReference type="SAM" id="SignalP"/>
    </source>
</evidence>
<protein>
    <recommendedName>
        <fullName evidence="4">DUF4097 domain-containing protein</fullName>
    </recommendedName>
</protein>
<dbReference type="OrthoDB" id="1115882at2"/>
<name>A0A5B8A1J5_9BACT</name>
<keyword evidence="1" id="KW-0732">Signal</keyword>
<dbReference type="EMBL" id="CP040896">
    <property type="protein sequence ID" value="QDA60989.1"/>
    <property type="molecule type" value="Genomic_DNA"/>
</dbReference>
<evidence type="ECO:0000313" key="2">
    <source>
        <dbReference type="EMBL" id="QDA60989.1"/>
    </source>
</evidence>
<feature type="signal peptide" evidence="1">
    <location>
        <begin position="1"/>
        <end position="22"/>
    </location>
</feature>
<evidence type="ECO:0008006" key="4">
    <source>
        <dbReference type="Google" id="ProtNLM"/>
    </source>
</evidence>
<dbReference type="RefSeq" id="WP_139516163.1">
    <property type="nucleotide sequence ID" value="NZ_CP040896.1"/>
</dbReference>
<proteinExistence type="predicted"/>
<dbReference type="KEGG" id="hyj:FHG12_13135"/>
<accession>A0A5B8A1J5</accession>
<gene>
    <name evidence="2" type="ORF">FHG12_13135</name>
</gene>
<evidence type="ECO:0000313" key="3">
    <source>
        <dbReference type="Proteomes" id="UP000305398"/>
    </source>
</evidence>
<organism evidence="2 3">
    <name type="scientific">Hymenobacter jejuensis</name>
    <dbReference type="NCBI Taxonomy" id="2502781"/>
    <lineage>
        <taxon>Bacteria</taxon>
        <taxon>Pseudomonadati</taxon>
        <taxon>Bacteroidota</taxon>
        <taxon>Cytophagia</taxon>
        <taxon>Cytophagales</taxon>
        <taxon>Hymenobacteraceae</taxon>
        <taxon>Hymenobacter</taxon>
    </lineage>
</organism>
<keyword evidence="3" id="KW-1185">Reference proteome</keyword>
<reference evidence="2 3" key="1">
    <citation type="submission" date="2019-06" db="EMBL/GenBank/DDBJ databases">
        <authorList>
            <person name="Srinivasan S."/>
        </authorList>
    </citation>
    <scope>NUCLEOTIDE SEQUENCE [LARGE SCALE GENOMIC DNA]</scope>
    <source>
        <strain evidence="2 3">17J68-5</strain>
    </source>
</reference>
<sequence length="236" mass="25166">MSRFLSLIFLGLLLSVAQLATAQKVIEKQAPVKAGQRVFLNLKQATNIRVRSGSGSEVTVKASVTINQGKLNDALLLAVDRTGEEVTVASSFDEALLQTGQPSDCPGNGGTNWSQNKNGKSYSVCSDIQFEVTVPAGVALRINTISGNIEINGVTAPIEAKSISGFVDVSWPASQHAEVALKTITGEVYTDQEIAFVNRKENPGPVGYQVRGTLGGSGPLVKLESISNDIYFRKRK</sequence>
<feature type="chain" id="PRO_5023142147" description="DUF4097 domain-containing protein" evidence="1">
    <location>
        <begin position="23"/>
        <end position="236"/>
    </location>
</feature>